<evidence type="ECO:0000313" key="3">
    <source>
        <dbReference type="Proteomes" id="UP000294257"/>
    </source>
</evidence>
<dbReference type="SUPFAM" id="SSF52540">
    <property type="entry name" value="P-loop containing nucleoside triphosphate hydrolases"/>
    <property type="match status" value="1"/>
</dbReference>
<dbReference type="InterPro" id="IPR000792">
    <property type="entry name" value="Tscrpt_reg_LuxR_C"/>
</dbReference>
<protein>
    <submittedName>
        <fullName evidence="2">Putative ATPase</fullName>
    </submittedName>
</protein>
<dbReference type="InterPro" id="IPR058852">
    <property type="entry name" value="HTH_77"/>
</dbReference>
<dbReference type="EMBL" id="SGWQ01000001">
    <property type="protein sequence ID" value="RZS45050.1"/>
    <property type="molecule type" value="Genomic_DNA"/>
</dbReference>
<dbReference type="InterPro" id="IPR011990">
    <property type="entry name" value="TPR-like_helical_dom_sf"/>
</dbReference>
<dbReference type="SUPFAM" id="SSF48452">
    <property type="entry name" value="TPR-like"/>
    <property type="match status" value="1"/>
</dbReference>
<dbReference type="CDD" id="cd06170">
    <property type="entry name" value="LuxR_C_like"/>
    <property type="match status" value="1"/>
</dbReference>
<dbReference type="SMART" id="SM00421">
    <property type="entry name" value="HTH_LUXR"/>
    <property type="match status" value="1"/>
</dbReference>
<dbReference type="InterPro" id="IPR049945">
    <property type="entry name" value="AAA_22"/>
</dbReference>
<comment type="caution">
    <text evidence="2">The sequence shown here is derived from an EMBL/GenBank/DDBJ whole genome shotgun (WGS) entry which is preliminary data.</text>
</comment>
<dbReference type="PRINTS" id="PR00364">
    <property type="entry name" value="DISEASERSIST"/>
</dbReference>
<dbReference type="PANTHER" id="PTHR47691:SF3">
    <property type="entry name" value="HTH-TYPE TRANSCRIPTIONAL REGULATOR RV0890C-RELATED"/>
    <property type="match status" value="1"/>
</dbReference>
<proteinExistence type="predicted"/>
<dbReference type="PRINTS" id="PR00038">
    <property type="entry name" value="HTHLUXR"/>
</dbReference>
<reference evidence="2 3" key="1">
    <citation type="submission" date="2019-02" db="EMBL/GenBank/DDBJ databases">
        <title>Genomic Encyclopedia of Type Strains, Phase IV (KMG-IV): sequencing the most valuable type-strain genomes for metagenomic binning, comparative biology and taxonomic classification.</title>
        <authorList>
            <person name="Goeker M."/>
        </authorList>
    </citation>
    <scope>NUCLEOTIDE SEQUENCE [LARGE SCALE GENOMIC DNA]</scope>
    <source>
        <strain evidence="2 3">DSM 101727</strain>
    </source>
</reference>
<dbReference type="Gene3D" id="1.25.40.10">
    <property type="entry name" value="Tetratricopeptide repeat domain"/>
    <property type="match status" value="1"/>
</dbReference>
<gene>
    <name evidence="2" type="ORF">EV193_101934</name>
</gene>
<dbReference type="Proteomes" id="UP000294257">
    <property type="component" value="Unassembled WGS sequence"/>
</dbReference>
<dbReference type="PROSITE" id="PS50043">
    <property type="entry name" value="HTH_LUXR_2"/>
    <property type="match status" value="1"/>
</dbReference>
<evidence type="ECO:0000259" key="1">
    <source>
        <dbReference type="PROSITE" id="PS50043"/>
    </source>
</evidence>
<dbReference type="GO" id="GO:0006355">
    <property type="term" value="P:regulation of DNA-templated transcription"/>
    <property type="evidence" value="ECO:0007669"/>
    <property type="project" value="InterPro"/>
</dbReference>
<dbReference type="AlphaFoldDB" id="A0A4Q7L812"/>
<dbReference type="Pfam" id="PF13401">
    <property type="entry name" value="AAA_22"/>
    <property type="match status" value="1"/>
</dbReference>
<dbReference type="Gene3D" id="3.40.50.300">
    <property type="entry name" value="P-loop containing nucleotide triphosphate hydrolases"/>
    <property type="match status" value="1"/>
</dbReference>
<dbReference type="Gene3D" id="1.10.10.10">
    <property type="entry name" value="Winged helix-like DNA-binding domain superfamily/Winged helix DNA-binding domain"/>
    <property type="match status" value="1"/>
</dbReference>
<dbReference type="SUPFAM" id="SSF46894">
    <property type="entry name" value="C-terminal effector domain of the bipartite response regulators"/>
    <property type="match status" value="1"/>
</dbReference>
<dbReference type="Pfam" id="PF25872">
    <property type="entry name" value="HTH_77"/>
    <property type="match status" value="1"/>
</dbReference>
<dbReference type="Pfam" id="PF00196">
    <property type="entry name" value="GerE"/>
    <property type="match status" value="1"/>
</dbReference>
<accession>A0A4Q7L812</accession>
<dbReference type="InterPro" id="IPR036388">
    <property type="entry name" value="WH-like_DNA-bd_sf"/>
</dbReference>
<feature type="domain" description="HTH luxR-type" evidence="1">
    <location>
        <begin position="693"/>
        <end position="758"/>
    </location>
</feature>
<organism evidence="2 3">
    <name type="scientific">Herbihabitans rhizosphaerae</name>
    <dbReference type="NCBI Taxonomy" id="1872711"/>
    <lineage>
        <taxon>Bacteria</taxon>
        <taxon>Bacillati</taxon>
        <taxon>Actinomycetota</taxon>
        <taxon>Actinomycetes</taxon>
        <taxon>Pseudonocardiales</taxon>
        <taxon>Pseudonocardiaceae</taxon>
        <taxon>Herbihabitans</taxon>
    </lineage>
</organism>
<sequence length="760" mass="82312">MGVVRGGVVATSSVDATSYVGRRTEAAEVRALLRTERLVTLTGTGGVGKTRLAVRVARDARRGFPDGVTFVDLASLRDGGLLPNAVAEALGLSDRSSGSTAERVLEYLRTRQVLLVLDNCEHLLAAAAEFARSVMIDCPRTVLLATSRQSLGVQGEQIVAVPPLPVPPDDDVRATELTRYAGVRLFLDRVAASCLSFRLTDDNAADVAQLCRRLDGVPLAVELAAARVRLLSPRQINERLAGGLGLLTTGRRTASPRQQTLRATVEWSHELCSPAERAMWARVSVFAGSFDLEAAEDVCGEPVLDLLEGLLDKSVLVREDTDGFVRYRMLETLRAFGQERLDESGDADRVRQRHLDWVDRLTATADQRWVSAEQQVWARRLRQEHANLRAALDWSLREPARAGTALRIATRLDEYWRVRGSNTEALMWLTRALDATPADHPGRAKALAVAALRAAWLTDLERADTLVDQADAANRGDRWTAAFVTYVRAFLNMIRIKPGSRDLAASAAAEFRALGDVRRELHPLFIQGVATAFLGELETGRSLLARMIDLSTAHGDAYYRGIAKFGVAAIEVAFGDVDRAEIAALEALAIDVEIGNQFGAAYHIDALAWVAARCGRHQRAATLFGAADPVWEQAGADAGVATSIGHREFVKASRAALGAAAFDTAFQAGRAMSIAAAYRYALGEDGPADTARDGGEPDPLTAREREVAELVAKGMTNSEIAEQLVISVRTAGTHVRNILVKLDFANRAQIAAWIAGTHTR</sequence>
<dbReference type="PANTHER" id="PTHR47691">
    <property type="entry name" value="REGULATOR-RELATED"/>
    <property type="match status" value="1"/>
</dbReference>
<evidence type="ECO:0000313" key="2">
    <source>
        <dbReference type="EMBL" id="RZS45050.1"/>
    </source>
</evidence>
<keyword evidence="3" id="KW-1185">Reference proteome</keyword>
<dbReference type="GO" id="GO:0016887">
    <property type="term" value="F:ATP hydrolysis activity"/>
    <property type="evidence" value="ECO:0007669"/>
    <property type="project" value="InterPro"/>
</dbReference>
<dbReference type="RefSeq" id="WP_242613134.1">
    <property type="nucleotide sequence ID" value="NZ_SGWQ01000001.1"/>
</dbReference>
<name>A0A4Q7L812_9PSEU</name>
<dbReference type="InterPro" id="IPR027417">
    <property type="entry name" value="P-loop_NTPase"/>
</dbReference>
<dbReference type="GO" id="GO:0003677">
    <property type="term" value="F:DNA binding"/>
    <property type="evidence" value="ECO:0007669"/>
    <property type="project" value="InterPro"/>
</dbReference>
<dbReference type="InterPro" id="IPR016032">
    <property type="entry name" value="Sig_transdc_resp-reg_C-effctor"/>
</dbReference>